<name>A0A4D6HSZ0_9EURY</name>
<sequence>MHITDRLAAIVPNPTNPYFFVVIYLGWAWFFWSFVVLSGESVWEFPNVVLAAIGGLSPTVGGLVLTHRVGGWSGLRDLWDRTVNTRRISPKWYLICIFLQPVITVVAASLVLLLGASEQPLNPSIAVESLGLLLAFTLIAGIVEEIGLSGYFVHRLLEFRGVVAVGVITGAVWATWHVPLWLMEGYFGAATIDPDPFYFFGGMVFVQILYAWIYDNTAKSVLAAIIFHTMVNATGEILGPADVVQRYTFYITIVLCLLILIDERWITVSDIRDTFRHRG</sequence>
<dbReference type="InterPro" id="IPR003675">
    <property type="entry name" value="Rce1/LyrA-like_dom"/>
</dbReference>
<dbReference type="GO" id="GO:0080120">
    <property type="term" value="P:CAAX-box protein maturation"/>
    <property type="evidence" value="ECO:0007669"/>
    <property type="project" value="UniProtKB-ARBA"/>
</dbReference>
<feature type="transmembrane region" description="Helical" evidence="1">
    <location>
        <begin position="156"/>
        <end position="176"/>
    </location>
</feature>
<dbReference type="PANTHER" id="PTHR35797:SF1">
    <property type="entry name" value="PROTEASE"/>
    <property type="match status" value="1"/>
</dbReference>
<evidence type="ECO:0000313" key="3">
    <source>
        <dbReference type="EMBL" id="QCC56396.1"/>
    </source>
</evidence>
<feature type="transmembrane region" description="Helical" evidence="1">
    <location>
        <begin position="221"/>
        <end position="241"/>
    </location>
</feature>
<feature type="transmembrane region" description="Helical" evidence="1">
    <location>
        <begin position="247"/>
        <end position="266"/>
    </location>
</feature>
<geneLocation type="plasmid" evidence="3">
    <name>unnamed1</name>
</geneLocation>
<dbReference type="KEGG" id="nbg:DV706_17865"/>
<keyword evidence="1" id="KW-0472">Membrane</keyword>
<evidence type="ECO:0000313" key="4">
    <source>
        <dbReference type="Proteomes" id="UP000296822"/>
    </source>
</evidence>
<feature type="transmembrane region" description="Helical" evidence="1">
    <location>
        <begin position="125"/>
        <end position="144"/>
    </location>
</feature>
<dbReference type="PANTHER" id="PTHR35797">
    <property type="entry name" value="PROTEASE-RELATED"/>
    <property type="match status" value="1"/>
</dbReference>
<dbReference type="GO" id="GO:0004175">
    <property type="term" value="F:endopeptidase activity"/>
    <property type="evidence" value="ECO:0007669"/>
    <property type="project" value="UniProtKB-ARBA"/>
</dbReference>
<keyword evidence="3" id="KW-0614">Plasmid</keyword>
<feature type="domain" description="CAAX prenyl protease 2/Lysostaphin resistance protein A-like" evidence="2">
    <location>
        <begin position="129"/>
        <end position="233"/>
    </location>
</feature>
<dbReference type="Pfam" id="PF02517">
    <property type="entry name" value="Rce1-like"/>
    <property type="match status" value="1"/>
</dbReference>
<dbReference type="RefSeq" id="WP_006066948.1">
    <property type="nucleotide sequence ID" value="NZ_CP031306.1"/>
</dbReference>
<dbReference type="AlphaFoldDB" id="A0A4D6HSZ0"/>
<proteinExistence type="predicted"/>
<dbReference type="InterPro" id="IPR042150">
    <property type="entry name" value="MmRce1-like"/>
</dbReference>
<protein>
    <submittedName>
        <fullName evidence="3">CPBP family intramembrane metalloprotease</fullName>
    </submittedName>
</protein>
<feature type="transmembrane region" description="Helical" evidence="1">
    <location>
        <begin position="92"/>
        <end position="113"/>
    </location>
</feature>
<feature type="transmembrane region" description="Helical" evidence="1">
    <location>
        <begin position="18"/>
        <end position="37"/>
    </location>
</feature>
<evidence type="ECO:0000259" key="2">
    <source>
        <dbReference type="Pfam" id="PF02517"/>
    </source>
</evidence>
<accession>A0A4D6HSZ0</accession>
<keyword evidence="3" id="KW-0482">Metalloprotease</keyword>
<keyword evidence="3" id="KW-0645">Protease</keyword>
<dbReference type="GeneID" id="39853145"/>
<keyword evidence="3" id="KW-0378">Hydrolase</keyword>
<feature type="transmembrane region" description="Helical" evidence="1">
    <location>
        <begin position="49"/>
        <end position="71"/>
    </location>
</feature>
<organism evidence="3 4">
    <name type="scientific">Natronorubrum bangense</name>
    <dbReference type="NCBI Taxonomy" id="61858"/>
    <lineage>
        <taxon>Archaea</taxon>
        <taxon>Methanobacteriati</taxon>
        <taxon>Methanobacteriota</taxon>
        <taxon>Stenosarchaea group</taxon>
        <taxon>Halobacteria</taxon>
        <taxon>Halobacteriales</taxon>
        <taxon>Natrialbaceae</taxon>
        <taxon>Natronorubrum</taxon>
    </lineage>
</organism>
<dbReference type="EMBL" id="CP031306">
    <property type="protein sequence ID" value="QCC56396.1"/>
    <property type="molecule type" value="Genomic_DNA"/>
</dbReference>
<keyword evidence="1" id="KW-0812">Transmembrane</keyword>
<feature type="transmembrane region" description="Helical" evidence="1">
    <location>
        <begin position="196"/>
        <end position="214"/>
    </location>
</feature>
<dbReference type="Proteomes" id="UP000296822">
    <property type="component" value="Plasmid unnamed1"/>
</dbReference>
<dbReference type="GO" id="GO:0008237">
    <property type="term" value="F:metallopeptidase activity"/>
    <property type="evidence" value="ECO:0007669"/>
    <property type="project" value="UniProtKB-KW"/>
</dbReference>
<keyword evidence="1" id="KW-1133">Transmembrane helix</keyword>
<gene>
    <name evidence="3" type="ORF">DV706_17865</name>
</gene>
<dbReference type="GO" id="GO:0006508">
    <property type="term" value="P:proteolysis"/>
    <property type="evidence" value="ECO:0007669"/>
    <property type="project" value="UniProtKB-KW"/>
</dbReference>
<reference evidence="3 4" key="1">
    <citation type="journal article" date="2019" name="Nat. Commun.">
        <title>A new type of DNA phosphorothioation-based antiviral system in archaea.</title>
        <authorList>
            <person name="Xiong L."/>
            <person name="Liu S."/>
            <person name="Chen S."/>
            <person name="Xiao Y."/>
            <person name="Zhu B."/>
            <person name="Gao Y."/>
            <person name="Zhang Y."/>
            <person name="Chen B."/>
            <person name="Luo J."/>
            <person name="Deng Z."/>
            <person name="Chen X."/>
            <person name="Wang L."/>
            <person name="Chen S."/>
        </authorList>
    </citation>
    <scope>NUCLEOTIDE SEQUENCE [LARGE SCALE GENOMIC DNA]</scope>
    <source>
        <strain evidence="3 4">JCM 10635</strain>
        <plasmid evidence="3 4">unnamed1</plasmid>
    </source>
</reference>
<evidence type="ECO:0000256" key="1">
    <source>
        <dbReference type="SAM" id="Phobius"/>
    </source>
</evidence>